<comment type="subcellular location">
    <subcellularLocation>
        <location evidence="1">Membrane</location>
        <topology evidence="1">Single-pass membrane protein</topology>
    </subcellularLocation>
</comment>
<protein>
    <submittedName>
        <fullName evidence="8">Uncharacterized protein</fullName>
    </submittedName>
</protein>
<evidence type="ECO:0000256" key="5">
    <source>
        <dbReference type="SAM" id="MobiDB-lite"/>
    </source>
</evidence>
<dbReference type="GO" id="GO:0016020">
    <property type="term" value="C:membrane"/>
    <property type="evidence" value="ECO:0007669"/>
    <property type="project" value="UniProtKB-SubCell"/>
</dbReference>
<dbReference type="PANTHER" id="PTHR15549">
    <property type="entry name" value="PAIRED IMMUNOGLOBULIN-LIKE TYPE 2 RECEPTOR"/>
    <property type="match status" value="1"/>
</dbReference>
<evidence type="ECO:0000313" key="9">
    <source>
        <dbReference type="Proteomes" id="UP001213681"/>
    </source>
</evidence>
<keyword evidence="3 6" id="KW-1133">Transmembrane helix</keyword>
<dbReference type="RefSeq" id="XP_056767266.1">
    <property type="nucleotide sequence ID" value="XM_056908648.1"/>
</dbReference>
<feature type="compositionally biased region" description="Low complexity" evidence="5">
    <location>
        <begin position="379"/>
        <end position="388"/>
    </location>
</feature>
<accession>A0AAD6C9H1</accession>
<feature type="signal peptide" evidence="7">
    <location>
        <begin position="1"/>
        <end position="25"/>
    </location>
</feature>
<gene>
    <name evidence="8" type="ORF">N7458_005266</name>
</gene>
<organism evidence="8 9">
    <name type="scientific">Penicillium daleae</name>
    <dbReference type="NCBI Taxonomy" id="63821"/>
    <lineage>
        <taxon>Eukaryota</taxon>
        <taxon>Fungi</taxon>
        <taxon>Dikarya</taxon>
        <taxon>Ascomycota</taxon>
        <taxon>Pezizomycotina</taxon>
        <taxon>Eurotiomycetes</taxon>
        <taxon>Eurotiomycetidae</taxon>
        <taxon>Eurotiales</taxon>
        <taxon>Aspergillaceae</taxon>
        <taxon>Penicillium</taxon>
    </lineage>
</organism>
<comment type="caution">
    <text evidence="8">The sequence shown here is derived from an EMBL/GenBank/DDBJ whole genome shotgun (WGS) entry which is preliminary data.</text>
</comment>
<proteinExistence type="predicted"/>
<evidence type="ECO:0000256" key="6">
    <source>
        <dbReference type="SAM" id="Phobius"/>
    </source>
</evidence>
<dbReference type="InterPro" id="IPR051694">
    <property type="entry name" value="Immunoregulatory_rcpt-like"/>
</dbReference>
<evidence type="ECO:0000256" key="2">
    <source>
        <dbReference type="ARBA" id="ARBA00022692"/>
    </source>
</evidence>
<feature type="region of interest" description="Disordered" evidence="5">
    <location>
        <begin position="148"/>
        <end position="168"/>
    </location>
</feature>
<feature type="transmembrane region" description="Helical" evidence="6">
    <location>
        <begin position="203"/>
        <end position="227"/>
    </location>
</feature>
<dbReference type="GO" id="GO:0071944">
    <property type="term" value="C:cell periphery"/>
    <property type="evidence" value="ECO:0007669"/>
    <property type="project" value="UniProtKB-ARBA"/>
</dbReference>
<evidence type="ECO:0000256" key="4">
    <source>
        <dbReference type="ARBA" id="ARBA00023136"/>
    </source>
</evidence>
<dbReference type="EMBL" id="JAPVEA010000005">
    <property type="protein sequence ID" value="KAJ5454310.1"/>
    <property type="molecule type" value="Genomic_DNA"/>
</dbReference>
<keyword evidence="7" id="KW-0732">Signal</keyword>
<keyword evidence="9" id="KW-1185">Reference proteome</keyword>
<keyword evidence="4 6" id="KW-0472">Membrane</keyword>
<dbReference type="Proteomes" id="UP001213681">
    <property type="component" value="Unassembled WGS sequence"/>
</dbReference>
<name>A0AAD6C9H1_9EURO</name>
<feature type="region of interest" description="Disordered" evidence="5">
    <location>
        <begin position="369"/>
        <end position="388"/>
    </location>
</feature>
<sequence length="388" mass="41180">MRCSFGAPVLSMLVALLYLIPIAIASPFAFNENPLEKRCSNPCGWNDQLCCSASQACTTNSLNEAVCVDSSSGSWEYFTTTIIVTEVDKSTITSVWSSHIQTATATATGTCRLDLGESTCGSICCDAAQECQDGVCVAESSSAAVTGAEATPGVRGTSSGASTVTQTSAPTTTEGFIAPVGTNGADLIGAQASSSGGGLSGGAIAGIVIGTIAGVFCLLLLCACLCFKSALDGLLAALGIRKRRRQDTTVIEERYSHHSHGSRPPPPRRTWFGTRPAAEGTDSEVSEKKSRFNWAKLAIILGALALCLGLKRRRDQDHDDESKTSYTDPSSYYYYSDYTRTKALADEHETHDGPVDLAEAHDVNEYAEKEQEIEEQSSRLRPSPLLLC</sequence>
<reference evidence="8" key="2">
    <citation type="journal article" date="2023" name="IMA Fungus">
        <title>Comparative genomic study of the Penicillium genus elucidates a diverse pangenome and 15 lateral gene transfer events.</title>
        <authorList>
            <person name="Petersen C."/>
            <person name="Sorensen T."/>
            <person name="Nielsen M.R."/>
            <person name="Sondergaard T.E."/>
            <person name="Sorensen J.L."/>
            <person name="Fitzpatrick D.A."/>
            <person name="Frisvad J.C."/>
            <person name="Nielsen K.L."/>
        </authorList>
    </citation>
    <scope>NUCLEOTIDE SEQUENCE</scope>
    <source>
        <strain evidence="8">IBT 16125</strain>
    </source>
</reference>
<dbReference type="GeneID" id="81598891"/>
<reference evidence="8" key="1">
    <citation type="submission" date="2022-12" db="EMBL/GenBank/DDBJ databases">
        <authorList>
            <person name="Petersen C."/>
        </authorList>
    </citation>
    <scope>NUCLEOTIDE SEQUENCE</scope>
    <source>
        <strain evidence="8">IBT 16125</strain>
    </source>
</reference>
<keyword evidence="2 6" id="KW-0812">Transmembrane</keyword>
<evidence type="ECO:0000256" key="7">
    <source>
        <dbReference type="SAM" id="SignalP"/>
    </source>
</evidence>
<evidence type="ECO:0000256" key="1">
    <source>
        <dbReference type="ARBA" id="ARBA00004167"/>
    </source>
</evidence>
<evidence type="ECO:0000313" key="8">
    <source>
        <dbReference type="EMBL" id="KAJ5454310.1"/>
    </source>
</evidence>
<dbReference type="AlphaFoldDB" id="A0AAD6C9H1"/>
<feature type="chain" id="PRO_5041988799" evidence="7">
    <location>
        <begin position="26"/>
        <end position="388"/>
    </location>
</feature>
<evidence type="ECO:0000256" key="3">
    <source>
        <dbReference type="ARBA" id="ARBA00022989"/>
    </source>
</evidence>
<feature type="region of interest" description="Disordered" evidence="5">
    <location>
        <begin position="251"/>
        <end position="285"/>
    </location>
</feature>